<name>A0A9P8A2V5_MORAP</name>
<protein>
    <recommendedName>
        <fullName evidence="3">GDP-fucose pyrophosphorylase domain-containing protein</fullName>
    </recommendedName>
</protein>
<feature type="domain" description="GDP-fucose pyrophosphorylase" evidence="3">
    <location>
        <begin position="124"/>
        <end position="555"/>
    </location>
</feature>
<gene>
    <name evidence="4" type="ORF">KVV02_000924</name>
</gene>
<keyword evidence="2" id="KW-0547">Nucleotide-binding</keyword>
<comment type="caution">
    <text evidence="4">The sequence shown here is derived from an EMBL/GenBank/DDBJ whole genome shotgun (WGS) entry which is preliminary data.</text>
</comment>
<dbReference type="EMBL" id="JAIFTL010000105">
    <property type="protein sequence ID" value="KAG9323342.1"/>
    <property type="molecule type" value="Genomic_DNA"/>
</dbReference>
<organism evidence="4 5">
    <name type="scientific">Mortierella alpina</name>
    <name type="common">Oleaginous fungus</name>
    <name type="synonym">Mortierella renispora</name>
    <dbReference type="NCBI Taxonomy" id="64518"/>
    <lineage>
        <taxon>Eukaryota</taxon>
        <taxon>Fungi</taxon>
        <taxon>Fungi incertae sedis</taxon>
        <taxon>Mucoromycota</taxon>
        <taxon>Mortierellomycotina</taxon>
        <taxon>Mortierellomycetes</taxon>
        <taxon>Mortierellales</taxon>
        <taxon>Mortierellaceae</taxon>
        <taxon>Mortierella</taxon>
    </lineage>
</organism>
<dbReference type="InterPro" id="IPR012887">
    <property type="entry name" value="GDP_fucose_pyrophosphorylase"/>
</dbReference>
<dbReference type="Pfam" id="PF07959">
    <property type="entry name" value="Fucose_pyrophosphorylase"/>
    <property type="match status" value="1"/>
</dbReference>
<dbReference type="AlphaFoldDB" id="A0A9P8A2V5"/>
<dbReference type="GO" id="GO:0000166">
    <property type="term" value="F:nucleotide binding"/>
    <property type="evidence" value="ECO:0007669"/>
    <property type="project" value="UniProtKB-KW"/>
</dbReference>
<dbReference type="Proteomes" id="UP000717515">
    <property type="component" value="Unassembled WGS sequence"/>
</dbReference>
<sequence length="614" mass="67708">MHAMSGDNQVTPHQAGVDDLSNVLQAVHAKNLKAYQRLLEHPATATDKTQEQDPFWDIVVITAGDAQQRKCYESRISDKLANGLIPQRAKYHVIDDPLQSKIGSGGSTCLVMKVLQEHYPLTILAKARTLLIHAGGYSTRLPHISARGKVFMTIPQADRSEGIQILELKLVLYLHLLESMPPGVFLTSADGIELFSSNTPFPSEPKPFTITALAHPSSTQIGSTHGVYLLQDADNVVAQDRNLHPRDQSALLLKCEQFLHKPSIDVMKSVPRVIYPNSNDSTGDIVYTDSCYYFDPQTANLMADIYPSLHPECDLEAWADILCFQDQRSSSLSAAKDSTAPVSLSPHVQGRHLMTQILQKAGVNLDVMVLNASKFYHLGTMQEFLEGICTHAAFMHELNIRNTVPGRAVVVSQPNSIPVDTRTGSVQSPVYIENTVLAPEARIHPCSIIVDSVLPRDAIVPRNSCIFTLQLQVHEFVTFTFSLKDDMKRMVPVGASATTPTEDETIVGTHHLLIFERVPVSKMLPLNNRHPPTSAILEAQNAGLSLWNAPVFEVARTVQESVRLALDRLDRIRNCLEGTPAEGADKLDVGRESGPQIVGWISLKNAARKAREYV</sequence>
<proteinExistence type="predicted"/>
<evidence type="ECO:0000313" key="4">
    <source>
        <dbReference type="EMBL" id="KAG9323342.1"/>
    </source>
</evidence>
<reference evidence="4" key="1">
    <citation type="submission" date="2021-07" db="EMBL/GenBank/DDBJ databases">
        <title>Draft genome of Mortierella alpina, strain LL118, isolated from an aspen leaf litter sample.</title>
        <authorList>
            <person name="Yang S."/>
            <person name="Vinatzer B.A."/>
        </authorList>
    </citation>
    <scope>NUCLEOTIDE SEQUENCE</scope>
    <source>
        <strain evidence="4">LL118</strain>
    </source>
</reference>
<dbReference type="GO" id="GO:0016772">
    <property type="term" value="F:transferase activity, transferring phosphorus-containing groups"/>
    <property type="evidence" value="ECO:0007669"/>
    <property type="project" value="InterPro"/>
</dbReference>
<dbReference type="PANTHER" id="PTHR15045:SF1">
    <property type="entry name" value="FUCOSE-1-PHOSPHATE GUANYLYLTRANSFERASE"/>
    <property type="match status" value="1"/>
</dbReference>
<dbReference type="PANTHER" id="PTHR15045">
    <property type="entry name" value="FUCOSE-1-PHOSPHATE GUANYLYLTRANSFERASE"/>
    <property type="match status" value="1"/>
</dbReference>
<evidence type="ECO:0000256" key="2">
    <source>
        <dbReference type="ARBA" id="ARBA00022741"/>
    </source>
</evidence>
<keyword evidence="1" id="KW-0808">Transferase</keyword>
<dbReference type="GO" id="GO:0042350">
    <property type="term" value="P:GDP-L-fucose biosynthetic process"/>
    <property type="evidence" value="ECO:0007669"/>
    <property type="project" value="UniProtKB-ARBA"/>
</dbReference>
<accession>A0A9P8A2V5</accession>
<evidence type="ECO:0000256" key="1">
    <source>
        <dbReference type="ARBA" id="ARBA00022679"/>
    </source>
</evidence>
<evidence type="ECO:0000313" key="5">
    <source>
        <dbReference type="Proteomes" id="UP000717515"/>
    </source>
</evidence>
<evidence type="ECO:0000259" key="3">
    <source>
        <dbReference type="Pfam" id="PF07959"/>
    </source>
</evidence>